<dbReference type="GO" id="GO:0005524">
    <property type="term" value="F:ATP binding"/>
    <property type="evidence" value="ECO:0007669"/>
    <property type="project" value="UniProtKB-UniRule"/>
</dbReference>
<proteinExistence type="predicted"/>
<reference evidence="3 4" key="1">
    <citation type="submission" date="2016-11" db="EMBL/GenBank/DDBJ databases">
        <authorList>
            <person name="Varghese N."/>
            <person name="Submissions S."/>
        </authorList>
    </citation>
    <scope>NUCLEOTIDE SEQUENCE [LARGE SCALE GENOMIC DNA]</scope>
    <source>
        <strain evidence="3 4">DSM 28249</strain>
    </source>
</reference>
<dbReference type="InterPro" id="IPR039523">
    <property type="entry name" value="RimK-rel_E_lig_ATP-grasp"/>
</dbReference>
<dbReference type="Gene3D" id="3.30.470.20">
    <property type="entry name" value="ATP-grasp fold, B domain"/>
    <property type="match status" value="1"/>
</dbReference>
<protein>
    <submittedName>
        <fullName evidence="3">Sugar-transfer associated ATP-grasp</fullName>
    </submittedName>
</protein>
<feature type="domain" description="ATP-grasp" evidence="2">
    <location>
        <begin position="109"/>
        <end position="376"/>
    </location>
</feature>
<keyword evidence="1" id="KW-0547">Nucleotide-binding</keyword>
<dbReference type="SUPFAM" id="SSF56059">
    <property type="entry name" value="Glutathione synthetase ATP-binding domain-like"/>
    <property type="match status" value="1"/>
</dbReference>
<dbReference type="GO" id="GO:0046872">
    <property type="term" value="F:metal ion binding"/>
    <property type="evidence" value="ECO:0007669"/>
    <property type="project" value="InterPro"/>
</dbReference>
<name>A0A1M7AW42_9RHOB</name>
<evidence type="ECO:0000256" key="1">
    <source>
        <dbReference type="PROSITE-ProRule" id="PRU00409"/>
    </source>
</evidence>
<dbReference type="InterPro" id="IPR011761">
    <property type="entry name" value="ATP-grasp"/>
</dbReference>
<organism evidence="3 4">
    <name type="scientific">Roseovarius litoreus</name>
    <dbReference type="NCBI Taxonomy" id="1155722"/>
    <lineage>
        <taxon>Bacteria</taxon>
        <taxon>Pseudomonadati</taxon>
        <taxon>Pseudomonadota</taxon>
        <taxon>Alphaproteobacteria</taxon>
        <taxon>Rhodobacterales</taxon>
        <taxon>Roseobacteraceae</taxon>
        <taxon>Roseovarius</taxon>
    </lineage>
</organism>
<dbReference type="PROSITE" id="PS50975">
    <property type="entry name" value="ATP_GRASP"/>
    <property type="match status" value="1"/>
</dbReference>
<dbReference type="RefSeq" id="WP_149778140.1">
    <property type="nucleotide sequence ID" value="NZ_FRCB01000001.1"/>
</dbReference>
<dbReference type="EMBL" id="FRCB01000001">
    <property type="protein sequence ID" value="SHL46846.1"/>
    <property type="molecule type" value="Genomic_DNA"/>
</dbReference>
<dbReference type="Pfam" id="PF14397">
    <property type="entry name" value="ATPgrasp_ST"/>
    <property type="match status" value="1"/>
</dbReference>
<dbReference type="Proteomes" id="UP000322545">
    <property type="component" value="Unassembled WGS sequence"/>
</dbReference>
<evidence type="ECO:0000313" key="3">
    <source>
        <dbReference type="EMBL" id="SHL46846.1"/>
    </source>
</evidence>
<sequence length="396" mass="44532">MTEAVTPTMALLEAPSKPKPPTAKLIEDVARKFGISPLRQFREMMRLCAGWRAMDFHEYYTNQVYRPELNLAEKMTYVGEKGSARLNRRLSPLQITGLRAFVRDKVMYGTLMATLGFPVPTVQAVFSKDRSYGKLRSLHDVEEIEAFLLNDARYPLFVKPEEGSGSVGSALIVALDREQRALVLANGKSIDLRAFAIEVETRYEEGFLFQDAVQQHSMMSDVAGQAVGSIRVVTVFDGDTPSCLYALWKVPSPSAMSDNYWQPGSMLAELDKMSGQVLQCRRGSGPDQEIIERHPVSEAVFTELRIPHWDEVLRMTAEAHRVLPKFGVIGWDIAITPEGPLIIECNANPHHMLYQLATGKGIHNPDFAEVFDRVAARADAYWQVCKRKIKAERKRS</sequence>
<accession>A0A1M7AW42</accession>
<evidence type="ECO:0000313" key="4">
    <source>
        <dbReference type="Proteomes" id="UP000322545"/>
    </source>
</evidence>
<keyword evidence="1" id="KW-0067">ATP-binding</keyword>
<gene>
    <name evidence="3" type="ORF">SAMN05443432_101594</name>
</gene>
<evidence type="ECO:0000259" key="2">
    <source>
        <dbReference type="PROSITE" id="PS50975"/>
    </source>
</evidence>
<dbReference type="AlphaFoldDB" id="A0A1M7AW42"/>
<keyword evidence="4" id="KW-1185">Reference proteome</keyword>